<dbReference type="EMBL" id="LSBA01000009">
    <property type="protein sequence ID" value="KXZ20787.1"/>
    <property type="molecule type" value="Genomic_DNA"/>
</dbReference>
<comment type="subunit">
    <text evidence="3">Homodimer.</text>
</comment>
<gene>
    <name evidence="13" type="ORF">AXI58_14210</name>
</gene>
<protein>
    <recommendedName>
        <fullName evidence="5 12">D-alanine aminotransferase</fullName>
        <ecNumber evidence="4 12">2.6.1.21</ecNumber>
    </recommendedName>
</protein>
<dbReference type="PANTHER" id="PTHR42743">
    <property type="entry name" value="AMINO-ACID AMINOTRANSFERASE"/>
    <property type="match status" value="1"/>
</dbReference>
<dbReference type="FunFam" id="3.20.10.10:FF:000002">
    <property type="entry name" value="D-alanine aminotransferase"/>
    <property type="match status" value="1"/>
</dbReference>
<evidence type="ECO:0000256" key="9">
    <source>
        <dbReference type="ARBA" id="ARBA00047911"/>
    </source>
</evidence>
<accession>A0A150F7W8</accession>
<dbReference type="InterPro" id="IPR043131">
    <property type="entry name" value="BCAT-like_N"/>
</dbReference>
<evidence type="ECO:0000256" key="5">
    <source>
        <dbReference type="ARBA" id="ARBA00021779"/>
    </source>
</evidence>
<comment type="catalytic activity">
    <reaction evidence="9 12">
        <text>D-alanine + 2-oxoglutarate = D-glutamate + pyruvate</text>
        <dbReference type="Rhea" id="RHEA:15869"/>
        <dbReference type="ChEBI" id="CHEBI:15361"/>
        <dbReference type="ChEBI" id="CHEBI:16810"/>
        <dbReference type="ChEBI" id="CHEBI:29986"/>
        <dbReference type="ChEBI" id="CHEBI:57416"/>
        <dbReference type="EC" id="2.6.1.21"/>
    </reaction>
</comment>
<evidence type="ECO:0000256" key="2">
    <source>
        <dbReference type="ARBA" id="ARBA00009320"/>
    </source>
</evidence>
<dbReference type="NCBIfam" id="NF005209">
    <property type="entry name" value="PRK06680.1"/>
    <property type="match status" value="1"/>
</dbReference>
<evidence type="ECO:0000256" key="4">
    <source>
        <dbReference type="ARBA" id="ARBA00012874"/>
    </source>
</evidence>
<dbReference type="Pfam" id="PF01063">
    <property type="entry name" value="Aminotran_4"/>
    <property type="match status" value="1"/>
</dbReference>
<evidence type="ECO:0000256" key="3">
    <source>
        <dbReference type="ARBA" id="ARBA00011738"/>
    </source>
</evidence>
<keyword evidence="14" id="KW-1185">Reference proteome</keyword>
<dbReference type="GO" id="GO:0030170">
    <property type="term" value="F:pyridoxal phosphate binding"/>
    <property type="evidence" value="ECO:0007669"/>
    <property type="project" value="InterPro"/>
</dbReference>
<dbReference type="GO" id="GO:0046416">
    <property type="term" value="P:D-amino acid metabolic process"/>
    <property type="evidence" value="ECO:0007669"/>
    <property type="project" value="InterPro"/>
</dbReference>
<dbReference type="AlphaFoldDB" id="A0A150F7W8"/>
<comment type="caution">
    <text evidence="13">The sequence shown here is derived from an EMBL/GenBank/DDBJ whole genome shotgun (WGS) entry which is preliminary data.</text>
</comment>
<dbReference type="Proteomes" id="UP000075430">
    <property type="component" value="Unassembled WGS sequence"/>
</dbReference>
<dbReference type="FunFam" id="3.30.470.10:FF:000009">
    <property type="entry name" value="D-alanine aminotransferase"/>
    <property type="match status" value="1"/>
</dbReference>
<organism evidence="13 14">
    <name type="scientific">Bacillus nakamurai</name>
    <dbReference type="NCBI Taxonomy" id="1793963"/>
    <lineage>
        <taxon>Bacteria</taxon>
        <taxon>Bacillati</taxon>
        <taxon>Bacillota</taxon>
        <taxon>Bacilli</taxon>
        <taxon>Bacillales</taxon>
        <taxon>Bacillaceae</taxon>
        <taxon>Bacillus</taxon>
    </lineage>
</organism>
<evidence type="ECO:0000256" key="1">
    <source>
        <dbReference type="ARBA" id="ARBA00001933"/>
    </source>
</evidence>
<proteinExistence type="inferred from homology"/>
<dbReference type="InterPro" id="IPR050571">
    <property type="entry name" value="Class-IV_PLP-Dep_Aminotrnsfr"/>
</dbReference>
<comment type="cofactor">
    <cofactor evidence="1 11">
        <name>pyridoxal 5'-phosphate</name>
        <dbReference type="ChEBI" id="CHEBI:597326"/>
    </cofactor>
</comment>
<evidence type="ECO:0000313" key="13">
    <source>
        <dbReference type="EMBL" id="KXZ20787.1"/>
    </source>
</evidence>
<dbReference type="InterPro" id="IPR036038">
    <property type="entry name" value="Aminotransferase-like"/>
</dbReference>
<dbReference type="EC" id="2.6.1.21" evidence="4 12"/>
<dbReference type="RefSeq" id="WP_061521416.1">
    <property type="nucleotide sequence ID" value="NZ_JAJJBV010000013.1"/>
</dbReference>
<dbReference type="STRING" id="1793963.AXI58_14210"/>
<dbReference type="InterPro" id="IPR005784">
    <property type="entry name" value="D_amino_transT"/>
</dbReference>
<evidence type="ECO:0000256" key="10">
    <source>
        <dbReference type="RuleBase" id="RU004106"/>
    </source>
</evidence>
<dbReference type="CDD" id="cd01558">
    <property type="entry name" value="D-AAT_like"/>
    <property type="match status" value="1"/>
</dbReference>
<keyword evidence="7 13" id="KW-0808">Transferase</keyword>
<dbReference type="OrthoDB" id="9805628at2"/>
<evidence type="ECO:0000256" key="8">
    <source>
        <dbReference type="ARBA" id="ARBA00022898"/>
    </source>
</evidence>
<dbReference type="SUPFAM" id="SSF56752">
    <property type="entry name" value="D-aminoacid aminotransferase-like PLP-dependent enzymes"/>
    <property type="match status" value="1"/>
</dbReference>
<reference evidence="14" key="1">
    <citation type="submission" date="2016-02" db="EMBL/GenBank/DDBJ databases">
        <authorList>
            <person name="Dunlap C."/>
        </authorList>
    </citation>
    <scope>NUCLEOTIDE SEQUENCE [LARGE SCALE GENOMIC DNA]</scope>
    <source>
        <strain evidence="14">NRRL B-41092</strain>
    </source>
</reference>
<dbReference type="NCBIfam" id="TIGR01121">
    <property type="entry name" value="D_amino_aminoT"/>
    <property type="match status" value="1"/>
</dbReference>
<evidence type="ECO:0000256" key="11">
    <source>
        <dbReference type="RuleBase" id="RU004516"/>
    </source>
</evidence>
<evidence type="ECO:0000256" key="7">
    <source>
        <dbReference type="ARBA" id="ARBA00022679"/>
    </source>
</evidence>
<keyword evidence="6 13" id="KW-0032">Aminotransferase</keyword>
<dbReference type="GO" id="GO:0047810">
    <property type="term" value="F:D-alanine-2-oxoglutarate aminotransferase activity"/>
    <property type="evidence" value="ECO:0007669"/>
    <property type="project" value="UniProtKB-EC"/>
</dbReference>
<evidence type="ECO:0000256" key="12">
    <source>
        <dbReference type="RuleBase" id="RU004520"/>
    </source>
</evidence>
<comment type="similarity">
    <text evidence="2 10">Belongs to the class-IV pyridoxal-phosphate-dependent aminotransferase family.</text>
</comment>
<keyword evidence="8 11" id="KW-0663">Pyridoxal phosphate</keyword>
<dbReference type="Gene3D" id="3.30.470.10">
    <property type="match status" value="1"/>
</dbReference>
<dbReference type="GO" id="GO:0005829">
    <property type="term" value="C:cytosol"/>
    <property type="evidence" value="ECO:0007669"/>
    <property type="project" value="TreeGrafter"/>
</dbReference>
<comment type="function">
    <text evidence="12">Acts on the D-isomers of alanine, leucine, aspartate, glutamate, aminobutyrate, norvaline and asparagine. The enzyme transfers an amino group from a substrate D-amino acid to the pyridoxal phosphate cofactor to form pyridoxamine and an alpha-keto acid in the first half-reaction.</text>
</comment>
<evidence type="ECO:0000313" key="14">
    <source>
        <dbReference type="Proteomes" id="UP000075430"/>
    </source>
</evidence>
<dbReference type="GO" id="GO:0046394">
    <property type="term" value="P:carboxylic acid biosynthetic process"/>
    <property type="evidence" value="ECO:0007669"/>
    <property type="project" value="UniProtKB-ARBA"/>
</dbReference>
<sequence length="283" mass="31454">MKILVNGLLIDREEAAVDIEDRGYQFGDGVYEVIRVYNGVLFGLHEHIERLFRSAAEIGITLPYTAEDAEWDLQKLVQENKLTDGGVYIQTTRGKAPRKHQYDKGLEPQTTAYTFSVKKPENEQKQGAAAITAEDKRWLRCDIKSLNLLYNVMIKQKAYEAGAYEAVLIRDGAVTEGTSSNVYAVINGVVRTHPANELILNGITRVKILELINQNGIQLKETPLTEEELRQADEIFISSTTAELIPIVTLDGKPVGSGAPGPVAKKLQEAFQASIQQEIRIQS</sequence>
<dbReference type="InterPro" id="IPR043132">
    <property type="entry name" value="BCAT-like_C"/>
</dbReference>
<dbReference type="InterPro" id="IPR018300">
    <property type="entry name" value="Aminotrans_IV_CS"/>
</dbReference>
<dbReference type="InterPro" id="IPR001544">
    <property type="entry name" value="Aminotrans_IV"/>
</dbReference>
<name>A0A150F7W8_9BACI</name>
<dbReference type="Gene3D" id="3.20.10.10">
    <property type="entry name" value="D-amino Acid Aminotransferase, subunit A, domain 2"/>
    <property type="match status" value="1"/>
</dbReference>
<dbReference type="PANTHER" id="PTHR42743:SF10">
    <property type="entry name" value="D-ALANINE AMINOTRANSFERASE"/>
    <property type="match status" value="1"/>
</dbReference>
<evidence type="ECO:0000256" key="6">
    <source>
        <dbReference type="ARBA" id="ARBA00022576"/>
    </source>
</evidence>
<dbReference type="GO" id="GO:0008652">
    <property type="term" value="P:amino acid biosynthetic process"/>
    <property type="evidence" value="ECO:0007669"/>
    <property type="project" value="UniProtKB-ARBA"/>
</dbReference>
<dbReference type="PROSITE" id="PS00770">
    <property type="entry name" value="AA_TRANSFER_CLASS_4"/>
    <property type="match status" value="1"/>
</dbReference>